<feature type="coiled-coil region" evidence="1">
    <location>
        <begin position="193"/>
        <end position="220"/>
    </location>
</feature>
<feature type="transmembrane region" description="Helical" evidence="2">
    <location>
        <begin position="26"/>
        <end position="48"/>
    </location>
</feature>
<dbReference type="PANTHER" id="PTHR32309">
    <property type="entry name" value="TYROSINE-PROTEIN KINASE"/>
    <property type="match status" value="1"/>
</dbReference>
<keyword evidence="1" id="KW-0175">Coiled coil</keyword>
<evidence type="ECO:0000313" key="3">
    <source>
        <dbReference type="EMBL" id="ATI43234.1"/>
    </source>
</evidence>
<evidence type="ECO:0000256" key="2">
    <source>
        <dbReference type="SAM" id="Phobius"/>
    </source>
</evidence>
<dbReference type="AlphaFoldDB" id="A0A291M2W0"/>
<dbReference type="EMBL" id="CP021404">
    <property type="protein sequence ID" value="ATI43234.1"/>
    <property type="molecule type" value="Genomic_DNA"/>
</dbReference>
<name>A0A291M2W0_9RHOB</name>
<organism evidence="3 4">
    <name type="scientific">Pacificitalea manganoxidans</name>
    <dbReference type="NCBI Taxonomy" id="1411902"/>
    <lineage>
        <taxon>Bacteria</taxon>
        <taxon>Pseudomonadati</taxon>
        <taxon>Pseudomonadota</taxon>
        <taxon>Alphaproteobacteria</taxon>
        <taxon>Rhodobacterales</taxon>
        <taxon>Paracoccaceae</taxon>
        <taxon>Pacificitalea</taxon>
    </lineage>
</organism>
<keyword evidence="2" id="KW-0472">Membrane</keyword>
<feature type="transmembrane region" description="Helical" evidence="2">
    <location>
        <begin position="359"/>
        <end position="383"/>
    </location>
</feature>
<accession>A0A291M2W0</accession>
<sequence>MQSAPAVRLIEVPAPARAARLRWRHWSLVGSFAVLVLLPAALAAWYLWTRAADQYASTVGFTVRTEEASPAFAFLGGLGDLSGASSSDTDILYKYIQSQELVRQIDSQLGLRHRFAGAPDDPIFALSPAGGIEALTRYWSRMVRVDYDPTAGLIEVEARAFTPGDAQMIAQAIFAASNRMINRLSDIARADTTRHAQQDLDDATARLREAREAVTAFRNRTQVVDPGIDIQGQMGLLTSLQAQQAETLIEFDLLRGSTRAGDPRIAQAERKIAVINARIEEERRKIGAAADGQDSAGGYADLVGTYERLSVDREFSETAYLAARASFDTAVAEARRQSRYLAAYMSPTLPETPLYPRRVSILLILVALSVGIWSILALVAYSLRDRR</sequence>
<dbReference type="KEGG" id="cmag:CBW24_00950"/>
<evidence type="ECO:0000256" key="1">
    <source>
        <dbReference type="SAM" id="Coils"/>
    </source>
</evidence>
<evidence type="ECO:0008006" key="5">
    <source>
        <dbReference type="Google" id="ProtNLM"/>
    </source>
</evidence>
<dbReference type="PANTHER" id="PTHR32309:SF13">
    <property type="entry name" value="FERRIC ENTEROBACTIN TRANSPORT PROTEIN FEPE"/>
    <property type="match status" value="1"/>
</dbReference>
<proteinExistence type="predicted"/>
<dbReference type="Proteomes" id="UP000219050">
    <property type="component" value="Chromosome"/>
</dbReference>
<evidence type="ECO:0000313" key="4">
    <source>
        <dbReference type="Proteomes" id="UP000219050"/>
    </source>
</evidence>
<keyword evidence="2" id="KW-1133">Transmembrane helix</keyword>
<keyword evidence="2" id="KW-0812">Transmembrane</keyword>
<dbReference type="GO" id="GO:0004713">
    <property type="term" value="F:protein tyrosine kinase activity"/>
    <property type="evidence" value="ECO:0007669"/>
    <property type="project" value="TreeGrafter"/>
</dbReference>
<reference evidence="3 4" key="1">
    <citation type="submission" date="2017-05" db="EMBL/GenBank/DDBJ databases">
        <title>Comparative genomic and metabolic analysis of manganese-oxidizing mechanisms in Celeribater manganoxidans DY25T: its adaption to the environment of polymetallic nodule.</title>
        <authorList>
            <person name="Wang X."/>
        </authorList>
    </citation>
    <scope>NUCLEOTIDE SEQUENCE [LARGE SCALE GENOMIC DNA]</scope>
    <source>
        <strain evidence="3 4">DY25</strain>
    </source>
</reference>
<protein>
    <recommendedName>
        <fullName evidence="5">Capsular polysaccharide transport system permease protein</fullName>
    </recommendedName>
</protein>
<dbReference type="InterPro" id="IPR050445">
    <property type="entry name" value="Bact_polysacc_biosynth/exp"/>
</dbReference>
<gene>
    <name evidence="3" type="ORF">CBW24_00950</name>
</gene>
<keyword evidence="4" id="KW-1185">Reference proteome</keyword>
<dbReference type="GO" id="GO:0005886">
    <property type="term" value="C:plasma membrane"/>
    <property type="evidence" value="ECO:0007669"/>
    <property type="project" value="TreeGrafter"/>
</dbReference>
<dbReference type="OrthoDB" id="7800844at2"/>